<dbReference type="SUPFAM" id="SSF53383">
    <property type="entry name" value="PLP-dependent transferases"/>
    <property type="match status" value="1"/>
</dbReference>
<dbReference type="CDD" id="cd00616">
    <property type="entry name" value="AHBA_syn"/>
    <property type="match status" value="1"/>
</dbReference>
<comment type="similarity">
    <text evidence="1 4">Belongs to the DegT/DnrJ/EryC1 family.</text>
</comment>
<dbReference type="InterPro" id="IPR015424">
    <property type="entry name" value="PyrdxlP-dep_Trfase"/>
</dbReference>
<organism evidence="5 6">
    <name type="scientific">Solitalea longa</name>
    <dbReference type="NCBI Taxonomy" id="2079460"/>
    <lineage>
        <taxon>Bacteria</taxon>
        <taxon>Pseudomonadati</taxon>
        <taxon>Bacteroidota</taxon>
        <taxon>Sphingobacteriia</taxon>
        <taxon>Sphingobacteriales</taxon>
        <taxon>Sphingobacteriaceae</taxon>
        <taxon>Solitalea</taxon>
    </lineage>
</organism>
<dbReference type="GO" id="GO:0008483">
    <property type="term" value="F:transaminase activity"/>
    <property type="evidence" value="ECO:0007669"/>
    <property type="project" value="TreeGrafter"/>
</dbReference>
<dbReference type="PANTHER" id="PTHR30244">
    <property type="entry name" value="TRANSAMINASE"/>
    <property type="match status" value="1"/>
</dbReference>
<name>A0A2S4ZZQ8_9SPHI</name>
<comment type="caution">
    <text evidence="5">The sequence shown here is derived from an EMBL/GenBank/DDBJ whole genome shotgun (WGS) entry which is preliminary data.</text>
</comment>
<evidence type="ECO:0000313" key="5">
    <source>
        <dbReference type="EMBL" id="POY35785.1"/>
    </source>
</evidence>
<protein>
    <submittedName>
        <fullName evidence="5">Capsular biosynthesis protein</fullName>
    </submittedName>
</protein>
<dbReference type="InterPro" id="IPR015422">
    <property type="entry name" value="PyrdxlP-dep_Trfase_small"/>
</dbReference>
<dbReference type="RefSeq" id="WP_103789699.1">
    <property type="nucleotide sequence ID" value="NZ_PQVF01000009.1"/>
</dbReference>
<evidence type="ECO:0000313" key="6">
    <source>
        <dbReference type="Proteomes" id="UP000236893"/>
    </source>
</evidence>
<dbReference type="InterPro" id="IPR000653">
    <property type="entry name" value="DegT/StrS_aminotransferase"/>
</dbReference>
<sequence length="409" mass="45616">MQIPFSPPRIDQKTIDAVVDTLKSGWITTGPKTKLFEKQLAQYTGAPTVLCLNSATAGLELALRWFGVGKGDEVILPAYTYSATANVVLHCGATPVFVDVNKDDFNISIAEIAQYISAKTKVIMAVDFAGLPCDYSNINSLVNNDDVKSLFKPSSKNQKKLDRILVLSDAAHSIGGTYKGKRVGALADISVISFHAVKNLTTAEGGAMCFNLPEPFDNQEIYQALSVKALHGQNKDALAKTKPGSWKYDIIEPGYKYNMTDIAAAIGLVELERYDNDMLVKRKEICEFYNKYLLEYSWAQLPILENDIKDSSYHLYALRIREITEQQRDQIIALISEAGVAVNVHFIPVPMMSYYRSIGFDIADYPFAYDNYSREISLPVYYDLSLEQARYVCETVTEAVEKVLNKVEA</sequence>
<dbReference type="GO" id="GO:0030170">
    <property type="term" value="F:pyridoxal phosphate binding"/>
    <property type="evidence" value="ECO:0007669"/>
    <property type="project" value="TreeGrafter"/>
</dbReference>
<dbReference type="OrthoDB" id="9804264at2"/>
<reference evidence="5 6" key="1">
    <citation type="submission" date="2018-01" db="EMBL/GenBank/DDBJ databases">
        <authorList>
            <person name="Gaut B.S."/>
            <person name="Morton B.R."/>
            <person name="Clegg M.T."/>
            <person name="Duvall M.R."/>
        </authorList>
    </citation>
    <scope>NUCLEOTIDE SEQUENCE [LARGE SCALE GENOMIC DNA]</scope>
    <source>
        <strain evidence="5 6">HR-AV</strain>
    </source>
</reference>
<keyword evidence="3 4" id="KW-0663">Pyridoxal phosphate</keyword>
<evidence type="ECO:0000256" key="3">
    <source>
        <dbReference type="PIRSR" id="PIRSR000390-2"/>
    </source>
</evidence>
<dbReference type="Pfam" id="PF01041">
    <property type="entry name" value="DegT_DnrJ_EryC1"/>
    <property type="match status" value="2"/>
</dbReference>
<keyword evidence="6" id="KW-1185">Reference proteome</keyword>
<dbReference type="GO" id="GO:0000271">
    <property type="term" value="P:polysaccharide biosynthetic process"/>
    <property type="evidence" value="ECO:0007669"/>
    <property type="project" value="TreeGrafter"/>
</dbReference>
<dbReference type="AlphaFoldDB" id="A0A2S4ZZQ8"/>
<dbReference type="PANTHER" id="PTHR30244:SF34">
    <property type="entry name" value="DTDP-4-AMINO-4,6-DIDEOXYGALACTOSE TRANSAMINASE"/>
    <property type="match status" value="1"/>
</dbReference>
<accession>A0A2S4ZZQ8</accession>
<proteinExistence type="inferred from homology"/>
<dbReference type="Proteomes" id="UP000236893">
    <property type="component" value="Unassembled WGS sequence"/>
</dbReference>
<feature type="modified residue" description="N6-(pyridoxal phosphate)lysine" evidence="3">
    <location>
        <position position="198"/>
    </location>
</feature>
<evidence type="ECO:0000256" key="2">
    <source>
        <dbReference type="PIRSR" id="PIRSR000390-1"/>
    </source>
</evidence>
<gene>
    <name evidence="5" type="ORF">C3K47_13580</name>
</gene>
<evidence type="ECO:0000256" key="1">
    <source>
        <dbReference type="ARBA" id="ARBA00037999"/>
    </source>
</evidence>
<dbReference type="Gene3D" id="3.90.1150.10">
    <property type="entry name" value="Aspartate Aminotransferase, domain 1"/>
    <property type="match status" value="1"/>
</dbReference>
<dbReference type="InterPro" id="IPR015421">
    <property type="entry name" value="PyrdxlP-dep_Trfase_major"/>
</dbReference>
<dbReference type="PIRSF" id="PIRSF000390">
    <property type="entry name" value="PLP_StrS"/>
    <property type="match status" value="1"/>
</dbReference>
<dbReference type="EMBL" id="PQVF01000009">
    <property type="protein sequence ID" value="POY35785.1"/>
    <property type="molecule type" value="Genomic_DNA"/>
</dbReference>
<feature type="active site" description="Proton acceptor" evidence="2">
    <location>
        <position position="198"/>
    </location>
</feature>
<evidence type="ECO:0000256" key="4">
    <source>
        <dbReference type="RuleBase" id="RU004508"/>
    </source>
</evidence>
<dbReference type="Gene3D" id="3.40.640.10">
    <property type="entry name" value="Type I PLP-dependent aspartate aminotransferase-like (Major domain)"/>
    <property type="match status" value="1"/>
</dbReference>